<keyword evidence="1" id="KW-0472">Membrane</keyword>
<keyword evidence="1" id="KW-1133">Transmembrane helix</keyword>
<proteinExistence type="predicted"/>
<evidence type="ECO:0000256" key="1">
    <source>
        <dbReference type="SAM" id="Phobius"/>
    </source>
</evidence>
<organism evidence="2">
    <name type="scientific">Rhizophora mucronata</name>
    <name type="common">Asiatic mangrove</name>
    <dbReference type="NCBI Taxonomy" id="61149"/>
    <lineage>
        <taxon>Eukaryota</taxon>
        <taxon>Viridiplantae</taxon>
        <taxon>Streptophyta</taxon>
        <taxon>Embryophyta</taxon>
        <taxon>Tracheophyta</taxon>
        <taxon>Spermatophyta</taxon>
        <taxon>Magnoliopsida</taxon>
        <taxon>eudicotyledons</taxon>
        <taxon>Gunneridae</taxon>
        <taxon>Pentapetalae</taxon>
        <taxon>rosids</taxon>
        <taxon>fabids</taxon>
        <taxon>Malpighiales</taxon>
        <taxon>Rhizophoraceae</taxon>
        <taxon>Rhizophora</taxon>
    </lineage>
</organism>
<protein>
    <submittedName>
        <fullName evidence="2">Uncharacterized protein</fullName>
    </submittedName>
</protein>
<reference evidence="2" key="1">
    <citation type="submission" date="2018-02" db="EMBL/GenBank/DDBJ databases">
        <title>Rhizophora mucronata_Transcriptome.</title>
        <authorList>
            <person name="Meera S.P."/>
            <person name="Sreeshan A."/>
            <person name="Augustine A."/>
        </authorList>
    </citation>
    <scope>NUCLEOTIDE SEQUENCE</scope>
    <source>
        <tissue evidence="2">Leaf</tissue>
    </source>
</reference>
<evidence type="ECO:0000313" key="2">
    <source>
        <dbReference type="EMBL" id="MBX63844.1"/>
    </source>
</evidence>
<dbReference type="AlphaFoldDB" id="A0A2P2QA71"/>
<accession>A0A2P2QA71</accession>
<dbReference type="EMBL" id="GGEC01083360">
    <property type="protein sequence ID" value="MBX63844.1"/>
    <property type="molecule type" value="Transcribed_RNA"/>
</dbReference>
<name>A0A2P2QA71_RHIMU</name>
<feature type="transmembrane region" description="Helical" evidence="1">
    <location>
        <begin position="32"/>
        <end position="51"/>
    </location>
</feature>
<keyword evidence="1" id="KW-0812">Transmembrane</keyword>
<sequence length="54" mass="6181">MLLDYTDDWFFRLASEVEPWTPNASAKMKFRLPLMVLLLPTPPSLFLIIAVNSA</sequence>